<dbReference type="EMBL" id="MT141273">
    <property type="protein sequence ID" value="QJA57426.1"/>
    <property type="molecule type" value="Genomic_DNA"/>
</dbReference>
<feature type="region of interest" description="Disordered" evidence="1">
    <location>
        <begin position="1"/>
        <end position="20"/>
    </location>
</feature>
<gene>
    <name evidence="3" type="ORF">MM415A01514_0010</name>
    <name evidence="2" type="ORF">MM415B01641_0006</name>
    <name evidence="4" type="ORF">TM448B03289_0007</name>
</gene>
<evidence type="ECO:0000313" key="2">
    <source>
        <dbReference type="EMBL" id="QJA57426.1"/>
    </source>
</evidence>
<evidence type="ECO:0000256" key="1">
    <source>
        <dbReference type="SAM" id="MobiDB-lite"/>
    </source>
</evidence>
<dbReference type="EMBL" id="MT145006">
    <property type="protein sequence ID" value="QJI02497.1"/>
    <property type="molecule type" value="Genomic_DNA"/>
</dbReference>
<accession>A0A6M3XX75</accession>
<reference evidence="4" key="1">
    <citation type="submission" date="2020-03" db="EMBL/GenBank/DDBJ databases">
        <title>The deep terrestrial virosphere.</title>
        <authorList>
            <person name="Holmfeldt K."/>
            <person name="Nilsson E."/>
            <person name="Simone D."/>
            <person name="Lopez-Fernandez M."/>
            <person name="Wu X."/>
            <person name="de Brujin I."/>
            <person name="Lundin D."/>
            <person name="Andersson A."/>
            <person name="Bertilsson S."/>
            <person name="Dopson M."/>
        </authorList>
    </citation>
    <scope>NUCLEOTIDE SEQUENCE</scope>
    <source>
        <strain evidence="3">MM415A01514</strain>
        <strain evidence="2">MM415B01641</strain>
        <strain evidence="4">TM448B03289</strain>
    </source>
</reference>
<organism evidence="4">
    <name type="scientific">viral metagenome</name>
    <dbReference type="NCBI Taxonomy" id="1070528"/>
    <lineage>
        <taxon>unclassified sequences</taxon>
        <taxon>metagenomes</taxon>
        <taxon>organismal metagenomes</taxon>
    </lineage>
</organism>
<protein>
    <submittedName>
        <fullName evidence="4">Uncharacterized protein</fullName>
    </submittedName>
</protein>
<dbReference type="AlphaFoldDB" id="A0A6M3XX75"/>
<sequence>MPQNKRGRGNKDNGRARMGSFVSGDIQTADQMALEMAVRDTSKQLEMIPNLSFVLVAGDSSKGFCSASMVGKEVVDVLRMVFGGNESYRVAILNAVNGCFSTGK</sequence>
<evidence type="ECO:0000313" key="3">
    <source>
        <dbReference type="EMBL" id="QJA76413.1"/>
    </source>
</evidence>
<name>A0A6M3XX75_9ZZZZ</name>
<dbReference type="EMBL" id="MT142223">
    <property type="protein sequence ID" value="QJA76413.1"/>
    <property type="molecule type" value="Genomic_DNA"/>
</dbReference>
<evidence type="ECO:0000313" key="4">
    <source>
        <dbReference type="EMBL" id="QJI02497.1"/>
    </source>
</evidence>
<proteinExistence type="predicted"/>